<comment type="subcellular location">
    <subcellularLocation>
        <location evidence="7">Cytoplasm</location>
    </subcellularLocation>
</comment>
<keyword evidence="7" id="KW-0963">Cytoplasm</keyword>
<dbReference type="NCBIfam" id="TIGR00457">
    <property type="entry name" value="asnS"/>
    <property type="match status" value="1"/>
</dbReference>
<dbReference type="EMBL" id="CP132508">
    <property type="protein sequence ID" value="WPD20032.1"/>
    <property type="molecule type" value="Genomic_DNA"/>
</dbReference>
<keyword evidence="10" id="KW-1185">Reference proteome</keyword>
<dbReference type="CDD" id="cd00776">
    <property type="entry name" value="AsxRS_core"/>
    <property type="match status" value="1"/>
</dbReference>
<dbReference type="Pfam" id="PF00152">
    <property type="entry name" value="tRNA-synt_2"/>
    <property type="match status" value="1"/>
</dbReference>
<dbReference type="HAMAP" id="MF_00534">
    <property type="entry name" value="Asn_tRNA_synth"/>
    <property type="match status" value="1"/>
</dbReference>
<feature type="domain" description="Aminoacyl-transfer RNA synthetases class-II family profile" evidence="8">
    <location>
        <begin position="130"/>
        <end position="430"/>
    </location>
</feature>
<dbReference type="CDD" id="cd04323">
    <property type="entry name" value="AsnRS_cyto_like_N"/>
    <property type="match status" value="1"/>
</dbReference>
<dbReference type="InterPro" id="IPR004365">
    <property type="entry name" value="NA-bd_OB_tRNA"/>
</dbReference>
<dbReference type="SUPFAM" id="SSF50249">
    <property type="entry name" value="Nucleic acid-binding proteins"/>
    <property type="match status" value="1"/>
</dbReference>
<dbReference type="Proteomes" id="UP001304683">
    <property type="component" value="Chromosome"/>
</dbReference>
<comment type="subunit">
    <text evidence="7">Homodimer.</text>
</comment>
<gene>
    <name evidence="7 9" type="primary">asnS</name>
    <name evidence="9" type="ORF">Q5761_05170</name>
</gene>
<comment type="catalytic activity">
    <reaction evidence="7">
        <text>tRNA(Asn) + L-asparagine + ATP = L-asparaginyl-tRNA(Asn) + AMP + diphosphate + H(+)</text>
        <dbReference type="Rhea" id="RHEA:11180"/>
        <dbReference type="Rhea" id="RHEA-COMP:9659"/>
        <dbReference type="Rhea" id="RHEA-COMP:9674"/>
        <dbReference type="ChEBI" id="CHEBI:15378"/>
        <dbReference type="ChEBI" id="CHEBI:30616"/>
        <dbReference type="ChEBI" id="CHEBI:33019"/>
        <dbReference type="ChEBI" id="CHEBI:58048"/>
        <dbReference type="ChEBI" id="CHEBI:78442"/>
        <dbReference type="ChEBI" id="CHEBI:78515"/>
        <dbReference type="ChEBI" id="CHEBI:456215"/>
        <dbReference type="EC" id="6.1.1.22"/>
    </reaction>
</comment>
<sequence>MTVTVAEVGQHEGEAVELAGWVYNRRSSGRIAFLLLRDGTGVIQCVLSRDRVGDQGLAVFERLTQESSCRVRGRVRADRRAPGGYEIEVTDLEPVHVAEDYPIKLKEHGVDFLMDHRHLWIRTPRQNAILRVRAAVMALAAEILAQEGFVRVDAPILTPSAPEGTTNLFETDYFGEKAYLSQSGQLYMEAACMALGKVYCLGPTFRAEPSKTRRHLLEFWMLEPEAAFFTHEDNVALQERLVRRLVLGVLERCPRELETLGRDPEHLRRQVEGPFARIAYDEALRILDEHGLTLPWGEDFGAPHETALSRHFGRPVFVERFPTRVKAFYMEPDPDRPEVALCADLLAPDGYGEIIGGSQRISDLDLLLRRIDEHGLSREALAWYIDLRRYGSVPHAGFGLGIERTVAWICGLEHVREAIPFPRLLNRLYP</sequence>
<dbReference type="PRINTS" id="PR01042">
    <property type="entry name" value="TRNASYNTHASP"/>
</dbReference>
<evidence type="ECO:0000313" key="9">
    <source>
        <dbReference type="EMBL" id="WPD20032.1"/>
    </source>
</evidence>
<keyword evidence="5 7" id="KW-0648">Protein biosynthesis</keyword>
<dbReference type="PANTHER" id="PTHR22594:SF34">
    <property type="entry name" value="ASPARAGINE--TRNA LIGASE, MITOCHONDRIAL-RELATED"/>
    <property type="match status" value="1"/>
</dbReference>
<dbReference type="InterPro" id="IPR045864">
    <property type="entry name" value="aa-tRNA-synth_II/BPL/LPL"/>
</dbReference>
<dbReference type="InterPro" id="IPR004522">
    <property type="entry name" value="Asn-tRNA-ligase"/>
</dbReference>
<dbReference type="EC" id="6.1.1.22" evidence="7"/>
<dbReference type="InterPro" id="IPR004364">
    <property type="entry name" value="Aa-tRNA-synt_II"/>
</dbReference>
<dbReference type="PANTHER" id="PTHR22594">
    <property type="entry name" value="ASPARTYL/LYSYL-TRNA SYNTHETASE"/>
    <property type="match status" value="1"/>
</dbReference>
<proteinExistence type="inferred from homology"/>
<dbReference type="Gene3D" id="2.40.50.140">
    <property type="entry name" value="Nucleic acid-binding proteins"/>
    <property type="match status" value="1"/>
</dbReference>
<keyword evidence="4 7" id="KW-0067">ATP-binding</keyword>
<evidence type="ECO:0000259" key="8">
    <source>
        <dbReference type="PROSITE" id="PS50862"/>
    </source>
</evidence>
<dbReference type="InterPro" id="IPR012340">
    <property type="entry name" value="NA-bd_OB-fold"/>
</dbReference>
<evidence type="ECO:0000256" key="2">
    <source>
        <dbReference type="ARBA" id="ARBA00022598"/>
    </source>
</evidence>
<dbReference type="NCBIfam" id="NF003037">
    <property type="entry name" value="PRK03932.1"/>
    <property type="match status" value="1"/>
</dbReference>
<evidence type="ECO:0000256" key="6">
    <source>
        <dbReference type="ARBA" id="ARBA00023146"/>
    </source>
</evidence>
<evidence type="ECO:0000256" key="1">
    <source>
        <dbReference type="ARBA" id="ARBA00008226"/>
    </source>
</evidence>
<accession>A0ABZ0QTH8</accession>
<evidence type="ECO:0000313" key="10">
    <source>
        <dbReference type="Proteomes" id="UP001304683"/>
    </source>
</evidence>
<name>A0ABZ0QTH8_9FIRM</name>
<dbReference type="InterPro" id="IPR002312">
    <property type="entry name" value="Asp/Asn-tRNA-synth_IIb"/>
</dbReference>
<dbReference type="Gene3D" id="3.30.930.10">
    <property type="entry name" value="Bira Bifunctional Protein, Domain 2"/>
    <property type="match status" value="1"/>
</dbReference>
<protein>
    <recommendedName>
        <fullName evidence="7">Asparagine--tRNA ligase</fullName>
        <ecNumber evidence="7">6.1.1.22</ecNumber>
    </recommendedName>
    <alternativeName>
        <fullName evidence="7">Asparaginyl-tRNA synthetase</fullName>
        <shortName evidence="7">AsnRS</shortName>
    </alternativeName>
</protein>
<dbReference type="InterPro" id="IPR006195">
    <property type="entry name" value="aa-tRNA-synth_II"/>
</dbReference>
<organism evidence="9 10">
    <name type="scientific">Thermaerobacter composti</name>
    <dbReference type="NCBI Taxonomy" id="554949"/>
    <lineage>
        <taxon>Bacteria</taxon>
        <taxon>Bacillati</taxon>
        <taxon>Bacillota</taxon>
        <taxon>Clostridia</taxon>
        <taxon>Eubacteriales</taxon>
        <taxon>Clostridiales Family XVII. Incertae Sedis</taxon>
        <taxon>Thermaerobacter</taxon>
    </lineage>
</organism>
<evidence type="ECO:0000256" key="4">
    <source>
        <dbReference type="ARBA" id="ARBA00022840"/>
    </source>
</evidence>
<dbReference type="RefSeq" id="WP_318751440.1">
    <property type="nucleotide sequence ID" value="NZ_CP132508.1"/>
</dbReference>
<reference evidence="9 10" key="1">
    <citation type="submission" date="2023-08" db="EMBL/GenBank/DDBJ databases">
        <title>Genome sequence of Thermaerobacter compostii strain Ins1, a spore-forming filamentous bacterium isolated from a deep geothermal reservoir.</title>
        <authorList>
            <person name="Bregnard D."/>
            <person name="Gonzalez D."/>
            <person name="Junier P."/>
        </authorList>
    </citation>
    <scope>NUCLEOTIDE SEQUENCE [LARGE SCALE GENOMIC DNA]</scope>
    <source>
        <strain evidence="9 10">Ins1</strain>
    </source>
</reference>
<keyword evidence="2 7" id="KW-0436">Ligase</keyword>
<evidence type="ECO:0000256" key="3">
    <source>
        <dbReference type="ARBA" id="ARBA00022741"/>
    </source>
</evidence>
<evidence type="ECO:0000256" key="5">
    <source>
        <dbReference type="ARBA" id="ARBA00022917"/>
    </source>
</evidence>
<comment type="similarity">
    <text evidence="1 7">Belongs to the class-II aminoacyl-tRNA synthetase family.</text>
</comment>
<keyword evidence="3 7" id="KW-0547">Nucleotide-binding</keyword>
<dbReference type="GO" id="GO:0004816">
    <property type="term" value="F:asparagine-tRNA ligase activity"/>
    <property type="evidence" value="ECO:0007669"/>
    <property type="project" value="UniProtKB-EC"/>
</dbReference>
<dbReference type="Pfam" id="PF01336">
    <property type="entry name" value="tRNA_anti-codon"/>
    <property type="match status" value="1"/>
</dbReference>
<keyword evidence="6 7" id="KW-0030">Aminoacyl-tRNA synthetase</keyword>
<dbReference type="SUPFAM" id="SSF55681">
    <property type="entry name" value="Class II aaRS and biotin synthetases"/>
    <property type="match status" value="1"/>
</dbReference>
<evidence type="ECO:0000256" key="7">
    <source>
        <dbReference type="HAMAP-Rule" id="MF_00534"/>
    </source>
</evidence>
<dbReference type="PROSITE" id="PS50862">
    <property type="entry name" value="AA_TRNA_LIGASE_II"/>
    <property type="match status" value="1"/>
</dbReference>